<dbReference type="EMBL" id="LMVN01000019">
    <property type="protein sequence ID" value="PAV07365.1"/>
    <property type="molecule type" value="Genomic_DNA"/>
</dbReference>
<keyword evidence="4" id="KW-1185">Reference proteome</keyword>
<dbReference type="Proteomes" id="UP000217528">
    <property type="component" value="Unassembled WGS sequence"/>
</dbReference>
<dbReference type="PIRSF" id="PIRSF037053">
    <property type="entry name" value="UCP037053"/>
    <property type="match status" value="1"/>
</dbReference>
<accession>A0A2A2HDB3</accession>
<dbReference type="Proteomes" id="UP000246004">
    <property type="component" value="Unassembled WGS sequence"/>
</dbReference>
<feature type="region of interest" description="Disordered" evidence="1">
    <location>
        <begin position="68"/>
        <end position="102"/>
    </location>
</feature>
<evidence type="ECO:0000313" key="3">
    <source>
        <dbReference type="EMBL" id="PWL07943.1"/>
    </source>
</evidence>
<comment type="caution">
    <text evidence="2">The sequence shown here is derived from an EMBL/GenBank/DDBJ whole genome shotgun (WGS) entry which is preliminary data.</text>
</comment>
<dbReference type="RefSeq" id="WP_095608735.1">
    <property type="nucleotide sequence ID" value="NZ_CAUHCB010000002.1"/>
</dbReference>
<evidence type="ECO:0000313" key="5">
    <source>
        <dbReference type="Proteomes" id="UP000246004"/>
    </source>
</evidence>
<evidence type="ECO:0000256" key="1">
    <source>
        <dbReference type="SAM" id="MobiDB-lite"/>
    </source>
</evidence>
<dbReference type="InterPro" id="IPR019209">
    <property type="entry name" value="DUF2098"/>
</dbReference>
<sequence>MVVKDKQGREIKVGTYVIYPTTGTIGEVLDMEEKDGETWVLLQYDELTRLWYNTDYLQVTDKKYKKIEEERDESEIDTEERLKDQLDKAMPSELSDDAVGGG</sequence>
<name>A0A2A2HDB3_9EURY</name>
<reference evidence="3 5" key="1">
    <citation type="submission" date="2016-04" db="EMBL/GenBank/DDBJ databases">
        <title>Genome sequence of Methanosphaera cuniculi DSM 4103.</title>
        <authorList>
            <person name="Poehlein A."/>
            <person name="Seedorf H."/>
            <person name="Daniel R."/>
        </authorList>
    </citation>
    <scope>NUCLEOTIDE SEQUENCE [LARGE SCALE GENOMIC DNA]</scope>
    <source>
        <strain evidence="3 5">DSM 4103</strain>
    </source>
</reference>
<dbReference type="OrthoDB" id="52973at2157"/>
<proteinExistence type="predicted"/>
<reference evidence="2 4" key="2">
    <citation type="journal article" date="2017" name="BMC Genomics">
        <title>Genomic analysis of methanogenic archaea reveals a shift towards energy conservation.</title>
        <authorList>
            <person name="Gilmore S.P."/>
            <person name="Henske J.K."/>
            <person name="Sexton J.A."/>
            <person name="Solomon K.V."/>
            <person name="Seppala S."/>
            <person name="Yoo J.I."/>
            <person name="Huyett L.M."/>
            <person name="Pressman A."/>
            <person name="Cogan J.Z."/>
            <person name="Kivenson V."/>
            <person name="Peng X."/>
            <person name="Tan Y."/>
            <person name="Valentine D.L."/>
            <person name="O'Malley M.A."/>
        </authorList>
    </citation>
    <scope>NUCLEOTIDE SEQUENCE [LARGE SCALE GENOMIC DNA]</scope>
    <source>
        <strain evidence="2 4">1R-7</strain>
    </source>
</reference>
<dbReference type="InterPro" id="IPR017099">
    <property type="entry name" value="UCP037053"/>
</dbReference>
<dbReference type="Pfam" id="PF09871">
    <property type="entry name" value="DUF2098"/>
    <property type="match status" value="1"/>
</dbReference>
<organism evidence="2 4">
    <name type="scientific">Methanosphaera cuniculi</name>
    <dbReference type="NCBI Taxonomy" id="1077256"/>
    <lineage>
        <taxon>Archaea</taxon>
        <taxon>Methanobacteriati</taxon>
        <taxon>Methanobacteriota</taxon>
        <taxon>Methanomada group</taxon>
        <taxon>Methanobacteria</taxon>
        <taxon>Methanobacteriales</taxon>
        <taxon>Methanobacteriaceae</taxon>
        <taxon>Methanosphaera</taxon>
    </lineage>
</organism>
<gene>
    <name evidence="2" type="ORF">ASJ82_00540</name>
    <name evidence="3" type="ORF">MSCUN_11860</name>
</gene>
<evidence type="ECO:0000313" key="4">
    <source>
        <dbReference type="Proteomes" id="UP000217528"/>
    </source>
</evidence>
<evidence type="ECO:0008006" key="6">
    <source>
        <dbReference type="Google" id="ProtNLM"/>
    </source>
</evidence>
<dbReference type="EMBL" id="LWMS01000042">
    <property type="protein sequence ID" value="PWL07943.1"/>
    <property type="molecule type" value="Genomic_DNA"/>
</dbReference>
<protein>
    <recommendedName>
        <fullName evidence="6">DUF2098 domain-containing protein</fullName>
    </recommendedName>
</protein>
<dbReference type="AlphaFoldDB" id="A0A2A2HDB3"/>
<evidence type="ECO:0000313" key="2">
    <source>
        <dbReference type="EMBL" id="PAV07365.1"/>
    </source>
</evidence>